<reference evidence="2" key="1">
    <citation type="submission" date="2017-02" db="UniProtKB">
        <authorList>
            <consortium name="WormBaseParasite"/>
        </authorList>
    </citation>
    <scope>IDENTIFICATION</scope>
</reference>
<evidence type="ECO:0000313" key="2">
    <source>
        <dbReference type="WBParaSite" id="SPAL_0001778000.1"/>
    </source>
</evidence>
<dbReference type="WBParaSite" id="SPAL_0001778000.1">
    <property type="protein sequence ID" value="SPAL_0001778000.1"/>
    <property type="gene ID" value="SPAL_0001778000"/>
</dbReference>
<name>A0A0N5CIX5_STREA</name>
<dbReference type="AlphaFoldDB" id="A0A0N5CIX5"/>
<proteinExistence type="predicted"/>
<dbReference type="Proteomes" id="UP000046392">
    <property type="component" value="Unplaced"/>
</dbReference>
<sequence>MRTFQVAAHNKIDVLDRVPQDELYAFFEGIKLRSSSNTCYCDSTMNAIDVPSTVTSNSHKTLEDLFDGYDNVSDKSSTNSLNQE</sequence>
<evidence type="ECO:0000313" key="1">
    <source>
        <dbReference type="Proteomes" id="UP000046392"/>
    </source>
</evidence>
<protein>
    <submittedName>
        <fullName evidence="2">Uncharacterized protein</fullName>
    </submittedName>
</protein>
<accession>A0A0N5CIX5</accession>
<keyword evidence="1" id="KW-1185">Reference proteome</keyword>
<organism evidence="1 2">
    <name type="scientific">Strongyloides papillosus</name>
    <name type="common">Intestinal threadworm</name>
    <dbReference type="NCBI Taxonomy" id="174720"/>
    <lineage>
        <taxon>Eukaryota</taxon>
        <taxon>Metazoa</taxon>
        <taxon>Ecdysozoa</taxon>
        <taxon>Nematoda</taxon>
        <taxon>Chromadorea</taxon>
        <taxon>Rhabditida</taxon>
        <taxon>Tylenchina</taxon>
        <taxon>Panagrolaimomorpha</taxon>
        <taxon>Strongyloidoidea</taxon>
        <taxon>Strongyloididae</taxon>
        <taxon>Strongyloides</taxon>
    </lineage>
</organism>